<sequence length="314" mass="35383">MPTIPHDKFYTPDATARRCIGDLWRISGMRGDDLFIEPSAGAFCRHLPQDHLIALDIKPEAVGIATGDVLDFEAPELAGRRIVIGNPPFGRNGMLARAFMRQAMQFADIVAFILPASYAKPSMQRGIDRHYHLVHQANLPAQVFETSDGEQRVNTVFQIWERRDHLRNADAGLVSQFHFAFVKDISDADLVIRRVGAWAGSCRRLPRPPMACFRWDVRQVRIITSRPLIAILTCWQRGSPQWISQVFRGTPFVRRCPSASWSLPMSRLLAMQWSQTVPINSSGQRTPRARLALWLGLRRAPGDGRSLISVVQAP</sequence>
<dbReference type="SUPFAM" id="SSF53335">
    <property type="entry name" value="S-adenosyl-L-methionine-dependent methyltransferases"/>
    <property type="match status" value="1"/>
</dbReference>
<gene>
    <name evidence="1" type="ORF">MLD63_03840</name>
</gene>
<dbReference type="Proteomes" id="UP001203945">
    <property type="component" value="Unassembled WGS sequence"/>
</dbReference>
<dbReference type="RefSeq" id="WP_255328568.1">
    <property type="nucleotide sequence ID" value="NZ_JAKZEU010000002.1"/>
</dbReference>
<dbReference type="EMBL" id="JAKZEU010000002">
    <property type="protein sequence ID" value="MCQ0969565.1"/>
    <property type="molecule type" value="Genomic_DNA"/>
</dbReference>
<evidence type="ECO:0000313" key="1">
    <source>
        <dbReference type="EMBL" id="MCQ0969565.1"/>
    </source>
</evidence>
<name>A0ABT1MMP9_9RHOB</name>
<proteinExistence type="predicted"/>
<dbReference type="Gene3D" id="3.40.50.150">
    <property type="entry name" value="Vaccinia Virus protein VP39"/>
    <property type="match status" value="1"/>
</dbReference>
<dbReference type="InterPro" id="IPR029063">
    <property type="entry name" value="SAM-dependent_MTases_sf"/>
</dbReference>
<keyword evidence="2" id="KW-1185">Reference proteome</keyword>
<organism evidence="1 2">
    <name type="scientific">Paracoccus albicereus</name>
    <dbReference type="NCBI Taxonomy" id="2922394"/>
    <lineage>
        <taxon>Bacteria</taxon>
        <taxon>Pseudomonadati</taxon>
        <taxon>Pseudomonadota</taxon>
        <taxon>Alphaproteobacteria</taxon>
        <taxon>Rhodobacterales</taxon>
        <taxon>Paracoccaceae</taxon>
        <taxon>Paracoccus</taxon>
    </lineage>
</organism>
<accession>A0ABT1MMP9</accession>
<comment type="caution">
    <text evidence="1">The sequence shown here is derived from an EMBL/GenBank/DDBJ whole genome shotgun (WGS) entry which is preliminary data.</text>
</comment>
<protein>
    <submittedName>
        <fullName evidence="1">Uncharacterized protein</fullName>
    </submittedName>
</protein>
<evidence type="ECO:0000313" key="2">
    <source>
        <dbReference type="Proteomes" id="UP001203945"/>
    </source>
</evidence>
<reference evidence="1 2" key="1">
    <citation type="submission" date="2022-03" db="EMBL/GenBank/DDBJ databases">
        <authorList>
            <person name="He Y."/>
        </authorList>
    </citation>
    <scope>NUCLEOTIDE SEQUENCE [LARGE SCALE GENOMIC DNA]</scope>
    <source>
        <strain evidence="1 2">TK19116</strain>
    </source>
</reference>